<dbReference type="PANTHER" id="PTHR34475:SF1">
    <property type="entry name" value="CYTOSKELETON PROTEIN RODZ"/>
    <property type="match status" value="1"/>
</dbReference>
<keyword evidence="2" id="KW-1133">Transmembrane helix</keyword>
<dbReference type="GO" id="GO:0003677">
    <property type="term" value="F:DNA binding"/>
    <property type="evidence" value="ECO:0007669"/>
    <property type="project" value="InterPro"/>
</dbReference>
<comment type="caution">
    <text evidence="4">The sequence shown here is derived from an EMBL/GenBank/DDBJ whole genome shotgun (WGS) entry which is preliminary data.</text>
</comment>
<gene>
    <name evidence="4" type="primary">rodZ_2</name>
    <name evidence="4" type="ORF">GALL_73330</name>
</gene>
<dbReference type="Pfam" id="PF13413">
    <property type="entry name" value="HTH_25"/>
    <property type="match status" value="1"/>
</dbReference>
<feature type="compositionally biased region" description="Basic and acidic residues" evidence="1">
    <location>
        <begin position="199"/>
        <end position="223"/>
    </location>
</feature>
<dbReference type="EMBL" id="MLJW01000021">
    <property type="protein sequence ID" value="OIR11155.1"/>
    <property type="molecule type" value="Genomic_DNA"/>
</dbReference>
<dbReference type="CDD" id="cd00093">
    <property type="entry name" value="HTH_XRE"/>
    <property type="match status" value="1"/>
</dbReference>
<evidence type="ECO:0000259" key="3">
    <source>
        <dbReference type="Pfam" id="PF13464"/>
    </source>
</evidence>
<evidence type="ECO:0000256" key="2">
    <source>
        <dbReference type="SAM" id="Phobius"/>
    </source>
</evidence>
<dbReference type="InterPro" id="IPR001387">
    <property type="entry name" value="Cro/C1-type_HTH"/>
</dbReference>
<accession>A0A1J5ST35</accession>
<dbReference type="InterPro" id="IPR050400">
    <property type="entry name" value="Bact_Cytoskel_RodZ"/>
</dbReference>
<dbReference type="Gene3D" id="1.10.260.40">
    <property type="entry name" value="lambda repressor-like DNA-binding domains"/>
    <property type="match status" value="1"/>
</dbReference>
<reference evidence="4" key="1">
    <citation type="submission" date="2016-10" db="EMBL/GenBank/DDBJ databases">
        <title>Sequence of Gallionella enrichment culture.</title>
        <authorList>
            <person name="Poehlein A."/>
            <person name="Muehling M."/>
            <person name="Daniel R."/>
        </authorList>
    </citation>
    <scope>NUCLEOTIDE SEQUENCE</scope>
</reference>
<dbReference type="Pfam" id="PF13464">
    <property type="entry name" value="RodZ_C"/>
    <property type="match status" value="1"/>
</dbReference>
<organism evidence="4">
    <name type="scientific">mine drainage metagenome</name>
    <dbReference type="NCBI Taxonomy" id="410659"/>
    <lineage>
        <taxon>unclassified sequences</taxon>
        <taxon>metagenomes</taxon>
        <taxon>ecological metagenomes</taxon>
    </lineage>
</organism>
<keyword evidence="2" id="KW-0812">Transmembrane</keyword>
<evidence type="ECO:0000256" key="1">
    <source>
        <dbReference type="SAM" id="MobiDB-lite"/>
    </source>
</evidence>
<keyword evidence="2" id="KW-0472">Membrane</keyword>
<evidence type="ECO:0000313" key="4">
    <source>
        <dbReference type="EMBL" id="OIR11155.1"/>
    </source>
</evidence>
<dbReference type="PANTHER" id="PTHR34475">
    <property type="match status" value="1"/>
</dbReference>
<dbReference type="InterPro" id="IPR010982">
    <property type="entry name" value="Lambda_DNA-bd_dom_sf"/>
</dbReference>
<sequence>MDTSDLTANSKNESVAAQPPLDVGLALRTARERLGMSVHDVAERIKFAPKQVEALEANDFAHLPEPAFLRGFVRSYARVLQLDEAALIAALPGAAPAKQAENRAQTVDVVFPVMKSLRRVNAVWLAGSLVVAIVLGLFVLLHRGEPAPRPVQVVEPVTLPPAEPTVSAVAEVDAPPAPRQEEAGTAAEQKVAAAQPQEPSKEIVEPPKETRKEPASATRDHQAGAEPARTGKKPVVKPAPQIEAASAPAAATPSAIPLEVLKRRPLHLVFGESAWAEVIDSHGVVLLSRNNARGTEKWIGGPRHEPYDVSISNPANVKLYYRGREIDLSAYAGKDVAHLKVE</sequence>
<feature type="region of interest" description="Disordered" evidence="1">
    <location>
        <begin position="176"/>
        <end position="236"/>
    </location>
</feature>
<proteinExistence type="predicted"/>
<protein>
    <submittedName>
        <fullName evidence="4">Cytoskeleton protein RodZ</fullName>
    </submittedName>
</protein>
<dbReference type="InterPro" id="IPR025194">
    <property type="entry name" value="RodZ-like_C"/>
</dbReference>
<feature type="transmembrane region" description="Helical" evidence="2">
    <location>
        <begin position="122"/>
        <end position="141"/>
    </location>
</feature>
<dbReference type="AlphaFoldDB" id="A0A1J5ST35"/>
<name>A0A1J5ST35_9ZZZZ</name>
<feature type="domain" description="Cytoskeleton protein RodZ-like C-terminal" evidence="3">
    <location>
        <begin position="268"/>
        <end position="339"/>
    </location>
</feature>